<reference evidence="1 2" key="1">
    <citation type="journal article" date="2007" name="Appl. Environ. Microbiol.">
        <title>Genome sequence of the cellulolytic gliding bacterium Cytophaga hutchinsonii.</title>
        <authorList>
            <person name="Xie G."/>
            <person name="Bruce D.C."/>
            <person name="Challacombe J.F."/>
            <person name="Chertkov O."/>
            <person name="Detter J.C."/>
            <person name="Gilna P."/>
            <person name="Han C.S."/>
            <person name="Lucas S."/>
            <person name="Misra M."/>
            <person name="Myers G.L."/>
            <person name="Richardson P."/>
            <person name="Tapia R."/>
            <person name="Thayer N."/>
            <person name="Thompson L.S."/>
            <person name="Brettin T.S."/>
            <person name="Henrissat B."/>
            <person name="Wilson D.B."/>
            <person name="McBride M.J."/>
        </authorList>
    </citation>
    <scope>NUCLEOTIDE SEQUENCE [LARGE SCALE GENOMIC DNA]</scope>
    <source>
        <strain evidence="2">ATCC 33406 / DSM 1761 / CIP 103989 / NBRC 15051 / NCIMB 9469 / D465</strain>
    </source>
</reference>
<name>A0A6N4SNR4_CYTH3</name>
<evidence type="ECO:0000313" key="2">
    <source>
        <dbReference type="Proteomes" id="UP000001822"/>
    </source>
</evidence>
<evidence type="ECO:0000313" key="1">
    <source>
        <dbReference type="EMBL" id="ABG57948.1"/>
    </source>
</evidence>
<proteinExistence type="predicted"/>
<dbReference type="Proteomes" id="UP000001822">
    <property type="component" value="Chromosome"/>
</dbReference>
<keyword evidence="2" id="KW-1185">Reference proteome</keyword>
<dbReference type="EMBL" id="CP000383">
    <property type="protein sequence ID" value="ABG57948.1"/>
    <property type="molecule type" value="Genomic_DNA"/>
</dbReference>
<sequence length="255" mass="30037">MKHVESGFDQLILFTCSVEKLLPRGVWSTYILNRKVRIYYVGRINDLHKYQLGCIETDCKLERQADSTLDLMRKVHDVFRLLVLGADANGIIQKMYNFPYIQEEWLQIKVNLLTEYDDTDIEKWNLILKMDVLLQNYDAVLNYLRLPNMYGLFFNGYWRDVFPEEKIIVEQTYGEEFGNTQFQESVQYSIRENGIQQSVTICADKNSLFDAQMSYSGICIFLDGALDVCRKKIENDSIRFNYSAKWVGLKKLYQE</sequence>
<gene>
    <name evidence="1" type="ordered locus">CHU_0661</name>
</gene>
<accession>A0A6N4SNR4</accession>
<dbReference type="KEGG" id="chu:CHU_0661"/>
<protein>
    <submittedName>
        <fullName evidence="1">Uncharacterized protein</fullName>
    </submittedName>
</protein>
<dbReference type="AlphaFoldDB" id="A0A6N4SNR4"/>
<organism evidence="1 2">
    <name type="scientific">Cytophaga hutchinsonii (strain ATCC 33406 / DSM 1761 / CIP 103989 / NBRC 15051 / NCIMB 9469 / D465)</name>
    <dbReference type="NCBI Taxonomy" id="269798"/>
    <lineage>
        <taxon>Bacteria</taxon>
        <taxon>Pseudomonadati</taxon>
        <taxon>Bacteroidota</taxon>
        <taxon>Cytophagia</taxon>
        <taxon>Cytophagales</taxon>
        <taxon>Cytophagaceae</taxon>
        <taxon>Cytophaga</taxon>
    </lineage>
</organism>